<name>A0A166UJS0_9HYPO</name>
<feature type="compositionally biased region" description="Polar residues" evidence="1">
    <location>
        <begin position="282"/>
        <end position="297"/>
    </location>
</feature>
<feature type="region of interest" description="Disordered" evidence="1">
    <location>
        <begin position="67"/>
        <end position="90"/>
    </location>
</feature>
<keyword evidence="3" id="KW-1185">Reference proteome</keyword>
<organism evidence="2 3">
    <name type="scientific">Moelleriella libera RCEF 2490</name>
    <dbReference type="NCBI Taxonomy" id="1081109"/>
    <lineage>
        <taxon>Eukaryota</taxon>
        <taxon>Fungi</taxon>
        <taxon>Dikarya</taxon>
        <taxon>Ascomycota</taxon>
        <taxon>Pezizomycotina</taxon>
        <taxon>Sordariomycetes</taxon>
        <taxon>Hypocreomycetidae</taxon>
        <taxon>Hypocreales</taxon>
        <taxon>Clavicipitaceae</taxon>
        <taxon>Moelleriella</taxon>
    </lineage>
</organism>
<evidence type="ECO:0000313" key="3">
    <source>
        <dbReference type="Proteomes" id="UP000078544"/>
    </source>
</evidence>
<reference evidence="2 3" key="1">
    <citation type="journal article" date="2016" name="Genome Biol. Evol.">
        <title>Divergent and convergent evolution of fungal pathogenicity.</title>
        <authorList>
            <person name="Shang Y."/>
            <person name="Xiao G."/>
            <person name="Zheng P."/>
            <person name="Cen K."/>
            <person name="Zhan S."/>
            <person name="Wang C."/>
        </authorList>
    </citation>
    <scope>NUCLEOTIDE SEQUENCE [LARGE SCALE GENOMIC DNA]</scope>
    <source>
        <strain evidence="2 3">RCEF 2490</strain>
    </source>
</reference>
<dbReference type="OrthoDB" id="4207421at2759"/>
<comment type="caution">
    <text evidence="2">The sequence shown here is derived from an EMBL/GenBank/DDBJ whole genome shotgun (WGS) entry which is preliminary data.</text>
</comment>
<gene>
    <name evidence="2" type="ORF">AAL_00085</name>
</gene>
<feature type="region of interest" description="Disordered" evidence="1">
    <location>
        <begin position="282"/>
        <end position="306"/>
    </location>
</feature>
<feature type="region of interest" description="Disordered" evidence="1">
    <location>
        <begin position="344"/>
        <end position="376"/>
    </location>
</feature>
<protein>
    <submittedName>
        <fullName evidence="2">Uncharacterized protein</fullName>
    </submittedName>
</protein>
<accession>A0A166UJS0</accession>
<proteinExistence type="predicted"/>
<sequence length="612" mass="66338">MSSAQVACGRKRSLLRAFESRRRHRDFAVSASLQTEAVLPAPRIHREAGVDSSARFRELLSGGEKKRVGLVDKNEETRSGPAQEASLSTSDVLRPLRTSLHCPVDALKPLACPFSMHPVVFAYADQQEQSCVRSTARRSSLNLPRASDGLDRNRRYTTNSVQLADSVEFLKDLDTAMLHRHEEEISRDNQGVALTAGSKMGKHEPVASREAPPSRSSEGGHILKHSAEEVNIKLAEMLAATNALKPAAPLSAKTGSRVLPRMAPSKVLTKVSDALGRIYSKSFSPDTLSPSKSSNQRAGKPFTGESSLSSECQALVSSMEIRLNEGVNLNKNKVQKIAGTQMLRKPVGSGGDGWPSASTSEPCLARNSSDTSGTGSKISTDCTLHLTYSSIPFDTEDDFDCNLERGILRAPPAGSSTPRLRIRKVSLDKCSLNESNGASPSRFNLARAVPIGKHKSKGPVRRLDIRSTGKRCLPGASGRPVTRVARQMRGFEGGNAKKHPSPSKGDLEQLGLAFQQYKLARALCQDDDIDELARSDVLSSTLAIKDHNQKIPGRIVRPKHAKISLAGTGPRPVPSRIPRPLGQATPKRYSQIRLAAGCRPDETFIDDTDELF</sequence>
<evidence type="ECO:0000256" key="1">
    <source>
        <dbReference type="SAM" id="MobiDB-lite"/>
    </source>
</evidence>
<feature type="region of interest" description="Disordered" evidence="1">
    <location>
        <begin position="197"/>
        <end position="221"/>
    </location>
</feature>
<dbReference type="Proteomes" id="UP000078544">
    <property type="component" value="Unassembled WGS sequence"/>
</dbReference>
<dbReference type="AlphaFoldDB" id="A0A166UJS0"/>
<evidence type="ECO:0000313" key="2">
    <source>
        <dbReference type="EMBL" id="OAA32620.1"/>
    </source>
</evidence>
<dbReference type="EMBL" id="AZGY01000001">
    <property type="protein sequence ID" value="OAA32620.1"/>
    <property type="molecule type" value="Genomic_DNA"/>
</dbReference>
<feature type="compositionally biased region" description="Polar residues" evidence="1">
    <location>
        <begin position="356"/>
        <end position="376"/>
    </location>
</feature>
<feature type="compositionally biased region" description="Basic and acidic residues" evidence="1">
    <location>
        <begin position="67"/>
        <end position="78"/>
    </location>
</feature>